<dbReference type="SUPFAM" id="SSF57850">
    <property type="entry name" value="RING/U-box"/>
    <property type="match status" value="2"/>
</dbReference>
<dbReference type="SMART" id="SM00647">
    <property type="entry name" value="IBR"/>
    <property type="match status" value="1"/>
</dbReference>
<proteinExistence type="predicted"/>
<dbReference type="Proteomes" id="UP001590950">
    <property type="component" value="Unassembled WGS sequence"/>
</dbReference>
<accession>A0ABR4ACS3</accession>
<dbReference type="InterPro" id="IPR013083">
    <property type="entry name" value="Znf_RING/FYVE/PHD"/>
</dbReference>
<sequence>METDTASTELILALQLEDIAEFRRHHPNENDDFAVAMSLYHDELRDNDALVRDRRFGEEIGQAQDPDAPHNDPLLPATPNVDQVAVQALADMTISDDSSADYHTAGPGHCVSCENETRNSMTAPCGHQYCKECLNTLFDLAMTDESMFPPRCCRQEISLDFARSSLTYAKIDEFQSKSVELSTLDRTYCHDATCATFIAPINIDGEKATCVKCNLVTCSVCKSSAHEGDCPQDPAFETFMTTAREAGFQAWFNCKRMVELNFGCNHITCLCRTEFCYLCGQRWKTCLCAQWDETRLIERAAEIADRRPAENRAARAVQVVQARQRLIDRHECRHASWNMVRYGNLRCEECHSLLPAFLLECRRCELRVCRRCSHNRL</sequence>
<dbReference type="Gene3D" id="3.30.40.10">
    <property type="entry name" value="Zinc/RING finger domain, C3HC4 (zinc finger)"/>
    <property type="match status" value="1"/>
</dbReference>
<evidence type="ECO:0000313" key="13">
    <source>
        <dbReference type="Proteomes" id="UP001590950"/>
    </source>
</evidence>
<dbReference type="Pfam" id="PF01485">
    <property type="entry name" value="IBR"/>
    <property type="match status" value="1"/>
</dbReference>
<evidence type="ECO:0000256" key="8">
    <source>
        <dbReference type="ARBA" id="ARBA00022833"/>
    </source>
</evidence>
<keyword evidence="7" id="KW-0833">Ubl conjugation pathway</keyword>
<evidence type="ECO:0000256" key="9">
    <source>
        <dbReference type="PROSITE-ProRule" id="PRU00175"/>
    </source>
</evidence>
<comment type="caution">
    <text evidence="12">The sequence shown here is derived from an EMBL/GenBank/DDBJ whole genome shotgun (WGS) entry which is preliminary data.</text>
</comment>
<reference evidence="12 13" key="1">
    <citation type="submission" date="2024-09" db="EMBL/GenBank/DDBJ databases">
        <title>Rethinking Asexuality: The Enigmatic Case of Functional Sexual Genes in Lepraria (Stereocaulaceae).</title>
        <authorList>
            <person name="Doellman M."/>
            <person name="Sun Y."/>
            <person name="Barcenas-Pena A."/>
            <person name="Lumbsch H.T."/>
            <person name="Grewe F."/>
        </authorList>
    </citation>
    <scope>NUCLEOTIDE SEQUENCE [LARGE SCALE GENOMIC DNA]</scope>
    <source>
        <strain evidence="12 13">Mercado 3170</strain>
    </source>
</reference>
<organism evidence="12 13">
    <name type="scientific">Stereocaulon virgatum</name>
    <dbReference type="NCBI Taxonomy" id="373712"/>
    <lineage>
        <taxon>Eukaryota</taxon>
        <taxon>Fungi</taxon>
        <taxon>Dikarya</taxon>
        <taxon>Ascomycota</taxon>
        <taxon>Pezizomycotina</taxon>
        <taxon>Lecanoromycetes</taxon>
        <taxon>OSLEUM clade</taxon>
        <taxon>Lecanoromycetidae</taxon>
        <taxon>Lecanorales</taxon>
        <taxon>Lecanorineae</taxon>
        <taxon>Stereocaulaceae</taxon>
        <taxon>Stereocaulon</taxon>
    </lineage>
</organism>
<dbReference type="EC" id="2.3.2.31" evidence="2"/>
<dbReference type="InterPro" id="IPR044066">
    <property type="entry name" value="TRIAD_supradom"/>
</dbReference>
<dbReference type="PROSITE" id="PS50089">
    <property type="entry name" value="ZF_RING_2"/>
    <property type="match status" value="1"/>
</dbReference>
<evidence type="ECO:0000259" key="11">
    <source>
        <dbReference type="PROSITE" id="PS51873"/>
    </source>
</evidence>
<dbReference type="InterPro" id="IPR001841">
    <property type="entry name" value="Znf_RING"/>
</dbReference>
<comment type="catalytic activity">
    <reaction evidence="1">
        <text>[E2 ubiquitin-conjugating enzyme]-S-ubiquitinyl-L-cysteine + [acceptor protein]-L-lysine = [E2 ubiquitin-conjugating enzyme]-L-cysteine + [acceptor protein]-N(6)-ubiquitinyl-L-lysine.</text>
        <dbReference type="EC" id="2.3.2.31"/>
    </reaction>
</comment>
<evidence type="ECO:0000256" key="4">
    <source>
        <dbReference type="ARBA" id="ARBA00022723"/>
    </source>
</evidence>
<protein>
    <recommendedName>
        <fullName evidence="2">RBR-type E3 ubiquitin transferase</fullName>
        <ecNumber evidence="2">2.3.2.31</ecNumber>
    </recommendedName>
</protein>
<gene>
    <name evidence="12" type="ORF">N7G274_004791</name>
</gene>
<evidence type="ECO:0000256" key="6">
    <source>
        <dbReference type="ARBA" id="ARBA00022771"/>
    </source>
</evidence>
<evidence type="ECO:0000256" key="2">
    <source>
        <dbReference type="ARBA" id="ARBA00012251"/>
    </source>
</evidence>
<dbReference type="Gene3D" id="1.20.120.1750">
    <property type="match status" value="1"/>
</dbReference>
<dbReference type="PROSITE" id="PS00518">
    <property type="entry name" value="ZF_RING_1"/>
    <property type="match status" value="1"/>
</dbReference>
<keyword evidence="8" id="KW-0862">Zinc</keyword>
<evidence type="ECO:0000313" key="12">
    <source>
        <dbReference type="EMBL" id="KAL2042302.1"/>
    </source>
</evidence>
<evidence type="ECO:0000256" key="7">
    <source>
        <dbReference type="ARBA" id="ARBA00022786"/>
    </source>
</evidence>
<name>A0ABR4ACS3_9LECA</name>
<evidence type="ECO:0000256" key="1">
    <source>
        <dbReference type="ARBA" id="ARBA00001798"/>
    </source>
</evidence>
<dbReference type="InterPro" id="IPR002867">
    <property type="entry name" value="IBR_dom"/>
</dbReference>
<keyword evidence="5" id="KW-0677">Repeat</keyword>
<evidence type="ECO:0000259" key="10">
    <source>
        <dbReference type="PROSITE" id="PS50089"/>
    </source>
</evidence>
<dbReference type="EMBL" id="JBEFKJ010000014">
    <property type="protein sequence ID" value="KAL2042302.1"/>
    <property type="molecule type" value="Genomic_DNA"/>
</dbReference>
<dbReference type="PROSITE" id="PS51873">
    <property type="entry name" value="TRIAD"/>
    <property type="match status" value="1"/>
</dbReference>
<keyword evidence="6 9" id="KW-0863">Zinc-finger</keyword>
<evidence type="ECO:0000256" key="3">
    <source>
        <dbReference type="ARBA" id="ARBA00022679"/>
    </source>
</evidence>
<feature type="domain" description="RING-type" evidence="10">
    <location>
        <begin position="110"/>
        <end position="152"/>
    </location>
</feature>
<keyword evidence="4" id="KW-0479">Metal-binding</keyword>
<feature type="domain" description="RING-type" evidence="11">
    <location>
        <begin position="106"/>
        <end position="292"/>
    </location>
</feature>
<evidence type="ECO:0000256" key="5">
    <source>
        <dbReference type="ARBA" id="ARBA00022737"/>
    </source>
</evidence>
<keyword evidence="13" id="KW-1185">Reference proteome</keyword>
<keyword evidence="3" id="KW-0808">Transferase</keyword>
<dbReference type="PANTHER" id="PTHR11685">
    <property type="entry name" value="RBR FAMILY RING FINGER AND IBR DOMAIN-CONTAINING"/>
    <property type="match status" value="1"/>
</dbReference>
<dbReference type="InterPro" id="IPR031127">
    <property type="entry name" value="E3_UB_ligase_RBR"/>
</dbReference>
<dbReference type="CDD" id="cd22584">
    <property type="entry name" value="Rcat_RBR_unk"/>
    <property type="match status" value="1"/>
</dbReference>
<dbReference type="InterPro" id="IPR017907">
    <property type="entry name" value="Znf_RING_CS"/>
</dbReference>